<keyword evidence="2" id="KW-1185">Reference proteome</keyword>
<comment type="caution">
    <text evidence="1">The sequence shown here is derived from an EMBL/GenBank/DDBJ whole genome shotgun (WGS) entry which is preliminary data.</text>
</comment>
<organism evidence="1 2">
    <name type="scientific">Streptomyces aureoversilis</name>
    <dbReference type="NCBI Taxonomy" id="67277"/>
    <lineage>
        <taxon>Bacteria</taxon>
        <taxon>Bacillati</taxon>
        <taxon>Actinomycetota</taxon>
        <taxon>Actinomycetes</taxon>
        <taxon>Kitasatosporales</taxon>
        <taxon>Streptomycetaceae</taxon>
        <taxon>Streptomyces</taxon>
    </lineage>
</organism>
<protein>
    <submittedName>
        <fullName evidence="1">Uncharacterized protein</fullName>
    </submittedName>
</protein>
<dbReference type="RefSeq" id="WP_382051114.1">
    <property type="nucleotide sequence ID" value="NZ_JBHSKJ010000051.1"/>
</dbReference>
<evidence type="ECO:0000313" key="2">
    <source>
        <dbReference type="Proteomes" id="UP001596222"/>
    </source>
</evidence>
<dbReference type="EMBL" id="JBHSKJ010000051">
    <property type="protein sequence ID" value="MFC5150056.1"/>
    <property type="molecule type" value="Genomic_DNA"/>
</dbReference>
<sequence length="95" mass="10608">MLINVNQNGSADLSLVVADSTSPEFNESSIIASQLRRSATELNNALEALQYLIIQMHDQPDPVKGVSQCFFRCFEEVQKALIKRELLEGLTEALR</sequence>
<dbReference type="Proteomes" id="UP001596222">
    <property type="component" value="Unassembled WGS sequence"/>
</dbReference>
<proteinExistence type="predicted"/>
<evidence type="ECO:0000313" key="1">
    <source>
        <dbReference type="EMBL" id="MFC5150056.1"/>
    </source>
</evidence>
<gene>
    <name evidence="1" type="ORF">ACFPP6_36230</name>
</gene>
<name>A0ABW0A8H9_9ACTN</name>
<reference evidence="2" key="1">
    <citation type="journal article" date="2019" name="Int. J. Syst. Evol. Microbiol.">
        <title>The Global Catalogue of Microorganisms (GCM) 10K type strain sequencing project: providing services to taxonomists for standard genome sequencing and annotation.</title>
        <authorList>
            <consortium name="The Broad Institute Genomics Platform"/>
            <consortium name="The Broad Institute Genome Sequencing Center for Infectious Disease"/>
            <person name="Wu L."/>
            <person name="Ma J."/>
        </authorList>
    </citation>
    <scope>NUCLEOTIDE SEQUENCE [LARGE SCALE GENOMIC DNA]</scope>
    <source>
        <strain evidence="2">CGMCC 4.1641</strain>
    </source>
</reference>
<accession>A0ABW0A8H9</accession>